<feature type="compositionally biased region" description="Basic and acidic residues" evidence="1">
    <location>
        <begin position="735"/>
        <end position="762"/>
    </location>
</feature>
<gene>
    <name evidence="2" type="ORF">B0T11DRAFT_327316</name>
</gene>
<feature type="compositionally biased region" description="Polar residues" evidence="1">
    <location>
        <begin position="455"/>
        <end position="473"/>
    </location>
</feature>
<feature type="region of interest" description="Disordered" evidence="1">
    <location>
        <begin position="317"/>
        <end position="776"/>
    </location>
</feature>
<keyword evidence="3" id="KW-1185">Reference proteome</keyword>
<feature type="compositionally biased region" description="Polar residues" evidence="1">
    <location>
        <begin position="265"/>
        <end position="278"/>
    </location>
</feature>
<dbReference type="OrthoDB" id="4152802at2759"/>
<feature type="compositionally biased region" description="Polar residues" evidence="1">
    <location>
        <begin position="650"/>
        <end position="675"/>
    </location>
</feature>
<feature type="compositionally biased region" description="Basic and acidic residues" evidence="1">
    <location>
        <begin position="814"/>
        <end position="828"/>
    </location>
</feature>
<dbReference type="AlphaFoldDB" id="A0A8K0X7B1"/>
<evidence type="ECO:0000313" key="2">
    <source>
        <dbReference type="EMBL" id="KAH7369210.1"/>
    </source>
</evidence>
<accession>A0A8K0X7B1</accession>
<feature type="compositionally biased region" description="Basic and acidic residues" evidence="1">
    <location>
        <begin position="639"/>
        <end position="649"/>
    </location>
</feature>
<feature type="region of interest" description="Disordered" evidence="1">
    <location>
        <begin position="28"/>
        <end position="238"/>
    </location>
</feature>
<dbReference type="Proteomes" id="UP000813385">
    <property type="component" value="Unassembled WGS sequence"/>
</dbReference>
<feature type="compositionally biased region" description="Basic and acidic residues" evidence="1">
    <location>
        <begin position="487"/>
        <end position="503"/>
    </location>
</feature>
<feature type="compositionally biased region" description="Polar residues" evidence="1">
    <location>
        <begin position="136"/>
        <end position="153"/>
    </location>
</feature>
<protein>
    <submittedName>
        <fullName evidence="2">Uncharacterized protein</fullName>
    </submittedName>
</protein>
<organism evidence="2 3">
    <name type="scientific">Plectosphaerella cucumerina</name>
    <dbReference type="NCBI Taxonomy" id="40658"/>
    <lineage>
        <taxon>Eukaryota</taxon>
        <taxon>Fungi</taxon>
        <taxon>Dikarya</taxon>
        <taxon>Ascomycota</taxon>
        <taxon>Pezizomycotina</taxon>
        <taxon>Sordariomycetes</taxon>
        <taxon>Hypocreomycetidae</taxon>
        <taxon>Glomerellales</taxon>
        <taxon>Plectosphaerellaceae</taxon>
        <taxon>Plectosphaerella</taxon>
    </lineage>
</organism>
<feature type="compositionally biased region" description="Basic and acidic residues" evidence="1">
    <location>
        <begin position="73"/>
        <end position="84"/>
    </location>
</feature>
<feature type="region of interest" description="Disordered" evidence="1">
    <location>
        <begin position="255"/>
        <end position="289"/>
    </location>
</feature>
<feature type="compositionally biased region" description="Basic and acidic residues" evidence="1">
    <location>
        <begin position="345"/>
        <end position="355"/>
    </location>
</feature>
<feature type="compositionally biased region" description="Basic and acidic residues" evidence="1">
    <location>
        <begin position="317"/>
        <end position="338"/>
    </location>
</feature>
<dbReference type="EMBL" id="JAGPXD010000002">
    <property type="protein sequence ID" value="KAH7369210.1"/>
    <property type="molecule type" value="Genomic_DNA"/>
</dbReference>
<feature type="compositionally biased region" description="Basic residues" evidence="1">
    <location>
        <begin position="29"/>
        <end position="39"/>
    </location>
</feature>
<proteinExistence type="predicted"/>
<comment type="caution">
    <text evidence="2">The sequence shown here is derived from an EMBL/GenBank/DDBJ whole genome shotgun (WGS) entry which is preliminary data.</text>
</comment>
<feature type="compositionally biased region" description="Polar residues" evidence="1">
    <location>
        <begin position="702"/>
        <end position="713"/>
    </location>
</feature>
<reference evidence="2" key="1">
    <citation type="journal article" date="2021" name="Nat. Commun.">
        <title>Genetic determinants of endophytism in the Arabidopsis root mycobiome.</title>
        <authorList>
            <person name="Mesny F."/>
            <person name="Miyauchi S."/>
            <person name="Thiergart T."/>
            <person name="Pickel B."/>
            <person name="Atanasova L."/>
            <person name="Karlsson M."/>
            <person name="Huettel B."/>
            <person name="Barry K.W."/>
            <person name="Haridas S."/>
            <person name="Chen C."/>
            <person name="Bauer D."/>
            <person name="Andreopoulos W."/>
            <person name="Pangilinan J."/>
            <person name="LaButti K."/>
            <person name="Riley R."/>
            <person name="Lipzen A."/>
            <person name="Clum A."/>
            <person name="Drula E."/>
            <person name="Henrissat B."/>
            <person name="Kohler A."/>
            <person name="Grigoriev I.V."/>
            <person name="Martin F.M."/>
            <person name="Hacquard S."/>
        </authorList>
    </citation>
    <scope>NUCLEOTIDE SEQUENCE</scope>
    <source>
        <strain evidence="2">MPI-CAGE-AT-0016</strain>
    </source>
</reference>
<evidence type="ECO:0000256" key="1">
    <source>
        <dbReference type="SAM" id="MobiDB-lite"/>
    </source>
</evidence>
<feature type="compositionally biased region" description="Acidic residues" evidence="1">
    <location>
        <begin position="716"/>
        <end position="727"/>
    </location>
</feature>
<feature type="compositionally biased region" description="Basic and acidic residues" evidence="1">
    <location>
        <begin position="169"/>
        <end position="178"/>
    </location>
</feature>
<feature type="region of interest" description="Disordered" evidence="1">
    <location>
        <begin position="802"/>
        <end position="858"/>
    </location>
</feature>
<feature type="compositionally biased region" description="Polar residues" evidence="1">
    <location>
        <begin position="214"/>
        <end position="223"/>
    </location>
</feature>
<feature type="compositionally biased region" description="Polar residues" evidence="1">
    <location>
        <begin position="523"/>
        <end position="534"/>
    </location>
</feature>
<name>A0A8K0X7B1_9PEZI</name>
<evidence type="ECO:0000313" key="3">
    <source>
        <dbReference type="Proteomes" id="UP000813385"/>
    </source>
</evidence>
<sequence>MLPVSASLLYATEQRRATAAAWKMALWPFRRKSGRKRSRSGAALSDAEGGPQRSQTGGDAPPPTGRAASQKKQRTDKTQPEEKKLQRRARTYSFSPGRKDSIQVAGQDVTSAAPQAPGRPTRFSPGEQIEEESGQDHASSSPFRTPTLHNNARSDAHTSSSKRKSSKRRREDNDRAAEIKAMSNNYTPLRPAADSWTAGRPMKKESKRAKTGLGRTSNPTSDISLPIPGSIHSTMSSESEHASYKVSAFDTLAPRPTLRRAFNPRTGSLNGSDPTRTSSQKRKLMEPGAIPEAMLKAHKRVDSLADELDAHDIRELMERDTRRRERKAQREQERVERRLARRAAKQREAEEEARKSGTPPPRNMERGVLGREEEEVLGADPASTVRTSSRRRPTGGAPRKEPRRSPDNVSLQEDAAPEALNHFHRTDSVPLDGLDTAPERVKAPATPPPEDAQRAKNTFLNNHKANRSKTSLASEERRRLSTLAGAKSEDSELTGRKDSETSTRGKRTLASLFKWGSIRGNRRSASGPSSFSNTSREEMQAAGQAQMSQRRSSEQVTDRSSTATPPAVGAFTPAKMSSGIPKRTRSRFREDLPELPVSPPDSRMASPEVEPPLPAVSEAKHGEEGSAPIPIPARNDTPSSERRGIDETMRQTPTSMHRSAEQNSPQPPQSVSLASIDSEASWLSGRIGKRSSSGMGMRDSVSRTNTRSQQGRSTDNDSDEDLAEDEYLATLSRQGHRDDGFHGRRSTGEGRPSSDEGDHPMRDSTGSSDVGMKWGSVGARLPMVHGDSEMMRSREGLLNTVEEAGGKSSSEEGETPHLEHARSVDYGRKGHARHLSAGSAKLLDITPRASLDQRPVDA</sequence>